<dbReference type="EMBL" id="AMZH03001091">
    <property type="protein sequence ID" value="RRT80664.1"/>
    <property type="molecule type" value="Genomic_DNA"/>
</dbReference>
<feature type="transmembrane region" description="Helical" evidence="1">
    <location>
        <begin position="12"/>
        <end position="33"/>
    </location>
</feature>
<accession>A0A427AWM2</accession>
<evidence type="ECO:0000313" key="2">
    <source>
        <dbReference type="EMBL" id="RRT80664.1"/>
    </source>
</evidence>
<reference evidence="2 3" key="1">
    <citation type="journal article" date="2014" name="Agronomy (Basel)">
        <title>A Draft Genome Sequence for Ensete ventricosum, the Drought-Tolerant Tree Against Hunger.</title>
        <authorList>
            <person name="Harrison J."/>
            <person name="Moore K.A."/>
            <person name="Paszkiewicz K."/>
            <person name="Jones T."/>
            <person name="Grant M."/>
            <person name="Ambacheew D."/>
            <person name="Muzemil S."/>
            <person name="Studholme D.J."/>
        </authorList>
    </citation>
    <scope>NUCLEOTIDE SEQUENCE [LARGE SCALE GENOMIC DNA]</scope>
</reference>
<evidence type="ECO:0000313" key="3">
    <source>
        <dbReference type="Proteomes" id="UP000287651"/>
    </source>
</evidence>
<evidence type="ECO:0000256" key="1">
    <source>
        <dbReference type="SAM" id="Phobius"/>
    </source>
</evidence>
<dbReference type="Proteomes" id="UP000287651">
    <property type="component" value="Unassembled WGS sequence"/>
</dbReference>
<dbReference type="AlphaFoldDB" id="A0A427AWM2"/>
<sequence length="52" mass="5633">GSILTSLDEPFLASPALAVAVALASLASIMVYLPTCYRFVWEGNTCSYYRSL</sequence>
<keyword evidence="1" id="KW-1133">Transmembrane helix</keyword>
<gene>
    <name evidence="2" type="ORF">B296_00001575</name>
</gene>
<feature type="non-terminal residue" evidence="2">
    <location>
        <position position="1"/>
    </location>
</feature>
<protein>
    <submittedName>
        <fullName evidence="2">Uncharacterized protein</fullName>
    </submittedName>
</protein>
<keyword evidence="1" id="KW-0472">Membrane</keyword>
<organism evidence="2 3">
    <name type="scientific">Ensete ventricosum</name>
    <name type="common">Abyssinian banana</name>
    <name type="synonym">Musa ensete</name>
    <dbReference type="NCBI Taxonomy" id="4639"/>
    <lineage>
        <taxon>Eukaryota</taxon>
        <taxon>Viridiplantae</taxon>
        <taxon>Streptophyta</taxon>
        <taxon>Embryophyta</taxon>
        <taxon>Tracheophyta</taxon>
        <taxon>Spermatophyta</taxon>
        <taxon>Magnoliopsida</taxon>
        <taxon>Liliopsida</taxon>
        <taxon>Zingiberales</taxon>
        <taxon>Musaceae</taxon>
        <taxon>Ensete</taxon>
    </lineage>
</organism>
<proteinExistence type="predicted"/>
<name>A0A427AWM2_ENSVE</name>
<keyword evidence="1" id="KW-0812">Transmembrane</keyword>
<comment type="caution">
    <text evidence="2">The sequence shown here is derived from an EMBL/GenBank/DDBJ whole genome shotgun (WGS) entry which is preliminary data.</text>
</comment>